<evidence type="ECO:0000256" key="1">
    <source>
        <dbReference type="SAM" id="MobiDB-lite"/>
    </source>
</evidence>
<dbReference type="Pfam" id="PF17479">
    <property type="entry name" value="DUF3048_C"/>
    <property type="match status" value="1"/>
</dbReference>
<evidence type="ECO:0000259" key="3">
    <source>
        <dbReference type="Pfam" id="PF17479"/>
    </source>
</evidence>
<dbReference type="Proteomes" id="UP000190539">
    <property type="component" value="Unassembled WGS sequence"/>
</dbReference>
<evidence type="ECO:0000313" key="5">
    <source>
        <dbReference type="Proteomes" id="UP000190539"/>
    </source>
</evidence>
<proteinExistence type="predicted"/>
<gene>
    <name evidence="4" type="ORF">B1H18_06770</name>
</gene>
<dbReference type="InterPro" id="IPR021416">
    <property type="entry name" value="DUF3048_N"/>
</dbReference>
<accession>A0A1V4ACU7</accession>
<dbReference type="AlphaFoldDB" id="A0A1V4ACU7"/>
<feature type="region of interest" description="Disordered" evidence="1">
    <location>
        <begin position="153"/>
        <end position="178"/>
    </location>
</feature>
<dbReference type="Pfam" id="PF11258">
    <property type="entry name" value="DUF3048"/>
    <property type="match status" value="1"/>
</dbReference>
<dbReference type="SUPFAM" id="SSF159774">
    <property type="entry name" value="YerB-like"/>
    <property type="match status" value="1"/>
</dbReference>
<evidence type="ECO:0008006" key="6">
    <source>
        <dbReference type="Google" id="ProtNLM"/>
    </source>
</evidence>
<organism evidence="4 5">
    <name type="scientific">Streptomyces tsukubensis</name>
    <dbReference type="NCBI Taxonomy" id="83656"/>
    <lineage>
        <taxon>Bacteria</taxon>
        <taxon>Bacillati</taxon>
        <taxon>Actinomycetota</taxon>
        <taxon>Actinomycetes</taxon>
        <taxon>Kitasatosporales</taxon>
        <taxon>Streptomycetaceae</taxon>
        <taxon>Streptomyces</taxon>
    </lineage>
</organism>
<comment type="caution">
    <text evidence="4">The sequence shown here is derived from an EMBL/GenBank/DDBJ whole genome shotgun (WGS) entry which is preliminary data.</text>
</comment>
<evidence type="ECO:0000259" key="2">
    <source>
        <dbReference type="Pfam" id="PF11258"/>
    </source>
</evidence>
<feature type="domain" description="DUF3048" evidence="2">
    <location>
        <begin position="60"/>
        <end position="178"/>
    </location>
</feature>
<reference evidence="4 5" key="1">
    <citation type="submission" date="2017-02" db="EMBL/GenBank/DDBJ databases">
        <title>Draft Genome Sequence of Streptomyces tsukubaensis F601, a Producer of the immunosuppressant tacrolimus FK506.</title>
        <authorList>
            <person name="Zong G."/>
            <person name="Zhong C."/>
            <person name="Fu J."/>
            <person name="Qin R."/>
            <person name="Cao G."/>
        </authorList>
    </citation>
    <scope>NUCLEOTIDE SEQUENCE [LARGE SCALE GENOMIC DNA]</scope>
    <source>
        <strain evidence="4 5">F601</strain>
    </source>
</reference>
<name>A0A1V4ACU7_9ACTN</name>
<protein>
    <recommendedName>
        <fullName evidence="6">DUF3048 domain-containing protein</fullName>
    </recommendedName>
</protein>
<feature type="domain" description="DUF3048" evidence="3">
    <location>
        <begin position="210"/>
        <end position="322"/>
    </location>
</feature>
<dbReference type="InterPro" id="IPR023158">
    <property type="entry name" value="YerB-like_sf"/>
</dbReference>
<dbReference type="InterPro" id="IPR035328">
    <property type="entry name" value="DUF3048_C"/>
</dbReference>
<dbReference type="STRING" id="83656.B1H18_06770"/>
<dbReference type="Gene3D" id="3.50.90.10">
    <property type="entry name" value="YerB-like"/>
    <property type="match status" value="1"/>
</dbReference>
<keyword evidence="5" id="KW-1185">Reference proteome</keyword>
<evidence type="ECO:0000313" key="4">
    <source>
        <dbReference type="EMBL" id="OON81804.1"/>
    </source>
</evidence>
<sequence length="327" mass="34504">MAHVHRTGGGWAPPGSGPGVRRRTARVLAALLIAAPVAACTIQKGPFPGGTSSPGGGPSVLAVKIDNVRAARPPTGLEAADVVYAEQVEAGLSRLLAVYASRIPADIGPVRSARESDLELLRQFDRVSLAYSGVQTKLRPLLAAAPLTRVSPGQAPDAFHRSDTRPSPHNLYVRPARIPGPAPVRTAAAETGFRFGPAPSGGRAESTYSVRFPAARFGFTWSKERQAWQVSMDGAASRTSAGGRLAASTVVVQYVKVGPSRFGDRSGNNTPYTETVGTGEAVVLRDGRAYDARWNRATPQDGTEYTTGDGRTLPFAKGQVWVVLAKR</sequence>
<dbReference type="EMBL" id="MVFC01000003">
    <property type="protein sequence ID" value="OON81804.1"/>
    <property type="molecule type" value="Genomic_DNA"/>
</dbReference>
<dbReference type="OrthoDB" id="9779102at2"/>
<dbReference type="RefSeq" id="WP_077965708.1">
    <property type="nucleotide sequence ID" value="NZ_CP045178.1"/>
</dbReference>